<dbReference type="GO" id="GO:0000166">
    <property type="term" value="F:nucleotide binding"/>
    <property type="evidence" value="ECO:0007669"/>
    <property type="project" value="UniProtKB-KW"/>
</dbReference>
<dbReference type="RefSeq" id="WP_185766329.1">
    <property type="nucleotide sequence ID" value="NZ_RIBP01000004.1"/>
</dbReference>
<dbReference type="PROSITE" id="PS00786">
    <property type="entry name" value="5_NUCLEOTIDASE_2"/>
    <property type="match status" value="1"/>
</dbReference>
<protein>
    <recommendedName>
        <fullName evidence="2">Calcineurin-like phosphoesterase domain-containing protein</fullName>
    </recommendedName>
</protein>
<dbReference type="GO" id="GO:0009166">
    <property type="term" value="P:nucleotide catabolic process"/>
    <property type="evidence" value="ECO:0007669"/>
    <property type="project" value="InterPro"/>
</dbReference>
<feature type="domain" description="Calcineurin-like phosphoesterase" evidence="2">
    <location>
        <begin position="54"/>
        <end position="298"/>
    </location>
</feature>
<dbReference type="InterPro" id="IPR006146">
    <property type="entry name" value="5'-Nucleotdase_CS"/>
</dbReference>
<sequence>MAFWRRIRALPHAWELRGEELVKIRYILLALLFLFFSNEIAEADELHNPTKAKLKILETTDIHANILDYDYKKQKRTIDFGLSRTAALIQKIRSQSDNTLLFDVGDVIKGNALAEFIAKSNLLYLTDIHPAYKTMNLLEYDAATVGNHEFNYGIGFLMKSLTGADFPIVNANIYVDDHNNMEEDDLHFFNPYVILPQTIKTEDGKEETLNVGVIGLLTPIAAQWDKEYFKGNLIMKNMSETAAELVPKMKKEGADLIIALVHAGLQTDGALEEKQGNNVVDVSMVEGIDVLLFGHSHGLFPKNGEKNTDVINHQAGTINGKPTVQAGFWGNHLGIIDLTLEKRAGTWKITASKSQAKPIIRIINEKKVPVVSPYQPIEYLMKPYHEQTLEYMKSVKE</sequence>
<gene>
    <name evidence="3" type="ORF">CEQ21_21835</name>
</gene>
<keyword evidence="1" id="KW-0547">Nucleotide-binding</keyword>
<dbReference type="GO" id="GO:0030288">
    <property type="term" value="C:outer membrane-bounded periplasmic space"/>
    <property type="evidence" value="ECO:0007669"/>
    <property type="project" value="TreeGrafter"/>
</dbReference>
<dbReference type="Pfam" id="PF00149">
    <property type="entry name" value="Metallophos"/>
    <property type="match status" value="1"/>
</dbReference>
<comment type="caution">
    <text evidence="3">The sequence shown here is derived from an EMBL/GenBank/DDBJ whole genome shotgun (WGS) entry which is preliminary data.</text>
</comment>
<dbReference type="InterPro" id="IPR006179">
    <property type="entry name" value="5_nucleotidase/apyrase"/>
</dbReference>
<dbReference type="InterPro" id="IPR029052">
    <property type="entry name" value="Metallo-depent_PP-like"/>
</dbReference>
<comment type="similarity">
    <text evidence="1">Belongs to the 5'-nucleotidase family.</text>
</comment>
<evidence type="ECO:0000313" key="3">
    <source>
        <dbReference type="EMBL" id="TRZ38057.1"/>
    </source>
</evidence>
<dbReference type="PROSITE" id="PS00785">
    <property type="entry name" value="5_NUCLEOTIDASE_1"/>
    <property type="match status" value="1"/>
</dbReference>
<keyword evidence="1" id="KW-0378">Hydrolase</keyword>
<dbReference type="PANTHER" id="PTHR11575:SF6">
    <property type="entry name" value="2',3'-CYCLIC-NUCLEOTIDE 2'-PHOSPHODIESTERASE_3'-NUCLEOTIDASE"/>
    <property type="match status" value="1"/>
</dbReference>
<dbReference type="Gene3D" id="3.60.21.10">
    <property type="match status" value="1"/>
</dbReference>
<evidence type="ECO:0000259" key="2">
    <source>
        <dbReference type="Pfam" id="PF00149"/>
    </source>
</evidence>
<accession>A0A553SM61</accession>
<dbReference type="EMBL" id="RIBP01000004">
    <property type="protein sequence ID" value="TRZ38057.1"/>
    <property type="molecule type" value="Genomic_DNA"/>
</dbReference>
<dbReference type="InterPro" id="IPR004843">
    <property type="entry name" value="Calcineurin-like_PHP"/>
</dbReference>
<dbReference type="SUPFAM" id="SSF56300">
    <property type="entry name" value="Metallo-dependent phosphatases"/>
    <property type="match status" value="1"/>
</dbReference>
<dbReference type="Proteomes" id="UP000319837">
    <property type="component" value="Unassembled WGS sequence"/>
</dbReference>
<evidence type="ECO:0000256" key="1">
    <source>
        <dbReference type="RuleBase" id="RU362119"/>
    </source>
</evidence>
<proteinExistence type="inferred from homology"/>
<dbReference type="PRINTS" id="PR01607">
    <property type="entry name" value="APYRASEFAMLY"/>
</dbReference>
<dbReference type="PANTHER" id="PTHR11575">
    <property type="entry name" value="5'-NUCLEOTIDASE-RELATED"/>
    <property type="match status" value="1"/>
</dbReference>
<dbReference type="GO" id="GO:0046872">
    <property type="term" value="F:metal ion binding"/>
    <property type="evidence" value="ECO:0007669"/>
    <property type="project" value="InterPro"/>
</dbReference>
<evidence type="ECO:0000313" key="4">
    <source>
        <dbReference type="Proteomes" id="UP000319837"/>
    </source>
</evidence>
<reference evidence="4" key="1">
    <citation type="submission" date="2018-10" db="EMBL/GenBank/DDBJ databases">
        <title>FDA dAtabase for Regulatory Grade micrObial Sequences (FDA-ARGOS): Supporting development and validation of Infectious Disease Dx tests.</title>
        <authorList>
            <person name="Minogue T."/>
            <person name="Wolcott M."/>
            <person name="Wasieloski L."/>
            <person name="Aguilar W."/>
            <person name="Moore D."/>
            <person name="Tallon L."/>
            <person name="Sadzewicz L."/>
            <person name="Sengamalay N."/>
            <person name="Ott S."/>
            <person name="Godinez A."/>
            <person name="Nagaraj S."/>
            <person name="Vavikolanu K."/>
            <person name="Vyas G."/>
            <person name="Nadendla S."/>
            <person name="George J."/>
            <person name="Sichtig H."/>
        </authorList>
    </citation>
    <scope>NUCLEOTIDE SEQUENCE [LARGE SCALE GENOMIC DNA]</scope>
    <source>
        <strain evidence="4">FDAARGOS_343</strain>
    </source>
</reference>
<dbReference type="GO" id="GO:0016788">
    <property type="term" value="F:hydrolase activity, acting on ester bonds"/>
    <property type="evidence" value="ECO:0007669"/>
    <property type="project" value="InterPro"/>
</dbReference>
<organism evidence="3 4">
    <name type="scientific">Niallia circulans</name>
    <name type="common">Bacillus circulans</name>
    <dbReference type="NCBI Taxonomy" id="1397"/>
    <lineage>
        <taxon>Bacteria</taxon>
        <taxon>Bacillati</taxon>
        <taxon>Bacillota</taxon>
        <taxon>Bacilli</taxon>
        <taxon>Bacillales</taxon>
        <taxon>Bacillaceae</taxon>
        <taxon>Niallia</taxon>
    </lineage>
</organism>
<name>A0A553SM61_NIACI</name>
<dbReference type="AlphaFoldDB" id="A0A553SM61"/>